<evidence type="ECO:0000313" key="1">
    <source>
        <dbReference type="Proteomes" id="UP000790787"/>
    </source>
</evidence>
<organism evidence="1 2">
    <name type="scientific">Nicotiana tabacum</name>
    <name type="common">Common tobacco</name>
    <dbReference type="NCBI Taxonomy" id="4097"/>
    <lineage>
        <taxon>Eukaryota</taxon>
        <taxon>Viridiplantae</taxon>
        <taxon>Streptophyta</taxon>
        <taxon>Embryophyta</taxon>
        <taxon>Tracheophyta</taxon>
        <taxon>Spermatophyta</taxon>
        <taxon>Magnoliopsida</taxon>
        <taxon>eudicotyledons</taxon>
        <taxon>Gunneridae</taxon>
        <taxon>Pentapetalae</taxon>
        <taxon>asterids</taxon>
        <taxon>lamiids</taxon>
        <taxon>Solanales</taxon>
        <taxon>Solanaceae</taxon>
        <taxon>Nicotianoideae</taxon>
        <taxon>Nicotianeae</taxon>
        <taxon>Nicotiana</taxon>
    </lineage>
</organism>
<accession>A0AC58RUW4</accession>
<dbReference type="Proteomes" id="UP000790787">
    <property type="component" value="Chromosome 8"/>
</dbReference>
<protein>
    <submittedName>
        <fullName evidence="2">Uncharacterized protein LOC142163175</fullName>
    </submittedName>
</protein>
<reference evidence="2" key="2">
    <citation type="submission" date="2025-08" db="UniProtKB">
        <authorList>
            <consortium name="RefSeq"/>
        </authorList>
    </citation>
    <scope>IDENTIFICATION</scope>
    <source>
        <tissue evidence="2">Leaf</tissue>
    </source>
</reference>
<name>A0AC58RUW4_TOBAC</name>
<proteinExistence type="predicted"/>
<gene>
    <name evidence="2" type="primary">LOC142163175</name>
</gene>
<dbReference type="RefSeq" id="XP_075076536.1">
    <property type="nucleotide sequence ID" value="XM_075220435.1"/>
</dbReference>
<sequence>MGSTDETSNVTAIDSSSRIFLHPSNIPRIFLVHTPFSGTGFGGWKRSIIVFLFAKNKIDFVDGTCPKPAENSPHIKQWNRCNNMVISWLTSSLSSEIAESVQYSEIAETSYFNKLKKLWDELRIMRSNKVNACACPIRAELLKEEEEDRVHQFLMGLNEIYVKVRSNILMMQPLPSLDNTYNILLQDGKKKKPGHLIDKCYKLHGFPPNFKFTKGKRIAANVTTEFIVASEGQKSAVPDLTQQQYTQLINLLQQSQLSDSIHPPHLMASSNFTGILLSDPIVSGSSSCILIKTTNSTNSKKLIWIIDSGAIDHMTSNKDVLFNIIPLTIPYLVSLPNGYKAKVTSTGSYSLNESITLHNVLYVPSFHHNLISVNRLGHFLKKPLELGRVDDGLYKSELPLTSLPHNSVAENFNSYSLYFDVSPTSVITFISTCNKATQDNMDIVWHQRLAHVPFVRMKTISVISVSSKQYFPCNVCPMARQTRLHFPDSSTQTNKPFQLIHVDIWGPYHTSTYSGSRYFLTIMDDFSRST</sequence>
<keyword evidence="1" id="KW-1185">Reference proteome</keyword>
<evidence type="ECO:0000313" key="2">
    <source>
        <dbReference type="RefSeq" id="XP_075076536.1"/>
    </source>
</evidence>
<reference evidence="1" key="1">
    <citation type="journal article" date="2014" name="Nat. Commun.">
        <title>The tobacco genome sequence and its comparison with those of tomato and potato.</title>
        <authorList>
            <person name="Sierro N."/>
            <person name="Battey J.N."/>
            <person name="Ouadi S."/>
            <person name="Bakaher N."/>
            <person name="Bovet L."/>
            <person name="Willig A."/>
            <person name="Goepfert S."/>
            <person name="Peitsch M.C."/>
            <person name="Ivanov N.V."/>
        </authorList>
    </citation>
    <scope>NUCLEOTIDE SEQUENCE [LARGE SCALE GENOMIC DNA]</scope>
</reference>